<name>A0ABR8XAI5_9BACL</name>
<feature type="transmembrane region" description="Helical" evidence="1">
    <location>
        <begin position="107"/>
        <end position="129"/>
    </location>
</feature>
<keyword evidence="1" id="KW-0812">Transmembrane</keyword>
<dbReference type="EMBL" id="JACSQA010000006">
    <property type="protein sequence ID" value="MBD8026340.1"/>
    <property type="molecule type" value="Genomic_DNA"/>
</dbReference>
<proteinExistence type="predicted"/>
<accession>A0ABR8XAI5</accession>
<keyword evidence="3" id="KW-1185">Reference proteome</keyword>
<organism evidence="2 3">
    <name type="scientific">Ureibacillus galli</name>
    <dbReference type="NCBI Taxonomy" id="2762222"/>
    <lineage>
        <taxon>Bacteria</taxon>
        <taxon>Bacillati</taxon>
        <taxon>Bacillota</taxon>
        <taxon>Bacilli</taxon>
        <taxon>Bacillales</taxon>
        <taxon>Caryophanaceae</taxon>
        <taxon>Ureibacillus</taxon>
    </lineage>
</organism>
<feature type="transmembrane region" description="Helical" evidence="1">
    <location>
        <begin position="24"/>
        <end position="48"/>
    </location>
</feature>
<dbReference type="Proteomes" id="UP000640930">
    <property type="component" value="Unassembled WGS sequence"/>
</dbReference>
<evidence type="ECO:0000256" key="1">
    <source>
        <dbReference type="SAM" id="Phobius"/>
    </source>
</evidence>
<keyword evidence="1" id="KW-1133">Transmembrane helix</keyword>
<sequence>MSNKWKPVIIALFFPFEWLLWRKLYLYFFFIFVGYNLISFITIFSVALLTNDNINLTIFISMIIRVLLFVYGKKLYLTFVSKKILKIKAAYHDIESRKNNIQKSGGINTILPVVFFLLFTLLPAVFSLVKSV</sequence>
<evidence type="ECO:0000313" key="3">
    <source>
        <dbReference type="Proteomes" id="UP000640930"/>
    </source>
</evidence>
<gene>
    <name evidence="2" type="ORF">H9636_06680</name>
</gene>
<feature type="transmembrane region" description="Helical" evidence="1">
    <location>
        <begin position="54"/>
        <end position="72"/>
    </location>
</feature>
<keyword evidence="1" id="KW-0472">Membrane</keyword>
<protein>
    <submittedName>
        <fullName evidence="2">DUF2628 domain-containing protein</fullName>
    </submittedName>
</protein>
<reference evidence="2 3" key="1">
    <citation type="submission" date="2020-08" db="EMBL/GenBank/DDBJ databases">
        <title>A Genomic Blueprint of the Chicken Gut Microbiome.</title>
        <authorList>
            <person name="Gilroy R."/>
            <person name="Ravi A."/>
            <person name="Getino M."/>
            <person name="Pursley I."/>
            <person name="Horton D.L."/>
            <person name="Alikhan N.-F."/>
            <person name="Baker D."/>
            <person name="Gharbi K."/>
            <person name="Hall N."/>
            <person name="Watson M."/>
            <person name="Adriaenssens E.M."/>
            <person name="Foster-Nyarko E."/>
            <person name="Jarju S."/>
            <person name="Secka A."/>
            <person name="Antonio M."/>
            <person name="Oren A."/>
            <person name="Chaudhuri R."/>
            <person name="La Ragione R.M."/>
            <person name="Hildebrand F."/>
            <person name="Pallen M.J."/>
        </authorList>
    </citation>
    <scope>NUCLEOTIDE SEQUENCE [LARGE SCALE GENOMIC DNA]</scope>
    <source>
        <strain evidence="2 3">Re31</strain>
    </source>
</reference>
<evidence type="ECO:0000313" key="2">
    <source>
        <dbReference type="EMBL" id="MBD8026340.1"/>
    </source>
</evidence>
<comment type="caution">
    <text evidence="2">The sequence shown here is derived from an EMBL/GenBank/DDBJ whole genome shotgun (WGS) entry which is preliminary data.</text>
</comment>